<dbReference type="Pfam" id="PF12348">
    <property type="entry name" value="CLASP_N"/>
    <property type="match status" value="1"/>
</dbReference>
<evidence type="ECO:0000313" key="3">
    <source>
        <dbReference type="EMBL" id="RLV64062.1"/>
    </source>
</evidence>
<evidence type="ECO:0000256" key="1">
    <source>
        <dbReference type="SAM" id="MobiDB-lite"/>
    </source>
</evidence>
<dbReference type="PANTHER" id="PTHR21567:SF42">
    <property type="entry name" value="TOG ARRAY REGULATOR OF AXONEMAL MICROTUBULES PROTEIN 2"/>
    <property type="match status" value="1"/>
</dbReference>
<reference evidence="3 4" key="1">
    <citation type="journal article" date="2018" name="Proc. R. Soc. B">
        <title>A non-coding region near Follistatin controls head colour polymorphism in the Gouldian finch.</title>
        <authorList>
            <person name="Toomey M.B."/>
            <person name="Marques C.I."/>
            <person name="Andrade P."/>
            <person name="Araujo P.M."/>
            <person name="Sabatino S."/>
            <person name="Gazda M.A."/>
            <person name="Afonso S."/>
            <person name="Lopes R.J."/>
            <person name="Corbo J.C."/>
            <person name="Carneiro M."/>
        </authorList>
    </citation>
    <scope>NUCLEOTIDE SEQUENCE [LARGE SCALE GENOMIC DNA]</scope>
    <source>
        <strain evidence="3">Red01</strain>
        <tissue evidence="3">Muscle</tissue>
    </source>
</reference>
<keyword evidence="4" id="KW-1185">Reference proteome</keyword>
<dbReference type="GO" id="GO:0000226">
    <property type="term" value="P:microtubule cytoskeleton organization"/>
    <property type="evidence" value="ECO:0007669"/>
    <property type="project" value="TreeGrafter"/>
</dbReference>
<dbReference type="SMART" id="SM01349">
    <property type="entry name" value="TOG"/>
    <property type="match status" value="2"/>
</dbReference>
<dbReference type="PANTHER" id="PTHR21567">
    <property type="entry name" value="CLASP"/>
    <property type="match status" value="1"/>
</dbReference>
<evidence type="ECO:0000259" key="2">
    <source>
        <dbReference type="SMART" id="SM01349"/>
    </source>
</evidence>
<dbReference type="AlphaFoldDB" id="A0A3L8QAW2"/>
<protein>
    <recommendedName>
        <fullName evidence="2">TOG domain-containing protein</fullName>
    </recommendedName>
</protein>
<comment type="caution">
    <text evidence="3">The sequence shown here is derived from an EMBL/GenBank/DDBJ whole genome shotgun (WGS) entry which is preliminary data.</text>
</comment>
<feature type="compositionally biased region" description="Basic and acidic residues" evidence="1">
    <location>
        <begin position="212"/>
        <end position="235"/>
    </location>
</feature>
<proteinExistence type="predicted"/>
<dbReference type="InterPro" id="IPR024395">
    <property type="entry name" value="CLASP_N_dom"/>
</dbReference>
<feature type="domain" description="TOG" evidence="2">
    <location>
        <begin position="4"/>
        <end position="217"/>
    </location>
</feature>
<dbReference type="EMBL" id="QUSF01001375">
    <property type="protein sequence ID" value="RLV64062.1"/>
    <property type="molecule type" value="Genomic_DNA"/>
</dbReference>
<gene>
    <name evidence="3" type="ORF">DV515_00017634</name>
</gene>
<sequence>MGLCLRDRELKEKGLFNIKHLAWSHSEVLLCRLRDVCLAVTSEVTNLRSKVSYSAIITLGELFVTLKDMDSEVDEVARVLLKMVWNSPEFVQKAASQTLRIIVENVTPARAMTALMDMGVKSHHAQVRKCAAELLLALVERIGVTKLADTPRSERMAHVAGKLAQDCHQDIRHYGQEMVKLLLNHQKFKTLLEQSLSTRDLEDILTRIKKKVMENQKGERPSVKEPVKKRNDGLKKPQATLSSTKRVKSTSDGRLLHRAKAQVMVPPAVEEMELLQRLYNLLEAKGFQTRMEGVALLQDLCKSSPQLISTNIVQIFDYFVLRICDSHKKVKQKALDVLAEITGILKDSLNPVIIGLVEGITKSLNSKDPRVRAAAVKALEESIAHLDKVSLLKEFSYQWNQLSGQALLDVAERITVLVEWVYARSPEVVQHDTLPVLWSFLENKALPVRSANVRTVATKLASALYEVMGTKLMKCAASKPPHVRENLSKILGW</sequence>
<feature type="region of interest" description="Disordered" evidence="1">
    <location>
        <begin position="212"/>
        <end position="247"/>
    </location>
</feature>
<dbReference type="InterPro" id="IPR016024">
    <property type="entry name" value="ARM-type_fold"/>
</dbReference>
<organism evidence="3 4">
    <name type="scientific">Chloebia gouldiae</name>
    <name type="common">Gouldian finch</name>
    <name type="synonym">Erythrura gouldiae</name>
    <dbReference type="NCBI Taxonomy" id="44316"/>
    <lineage>
        <taxon>Eukaryota</taxon>
        <taxon>Metazoa</taxon>
        <taxon>Chordata</taxon>
        <taxon>Craniata</taxon>
        <taxon>Vertebrata</taxon>
        <taxon>Euteleostomi</taxon>
        <taxon>Archelosauria</taxon>
        <taxon>Archosauria</taxon>
        <taxon>Dinosauria</taxon>
        <taxon>Saurischia</taxon>
        <taxon>Theropoda</taxon>
        <taxon>Coelurosauria</taxon>
        <taxon>Aves</taxon>
        <taxon>Neognathae</taxon>
        <taxon>Neoaves</taxon>
        <taxon>Telluraves</taxon>
        <taxon>Australaves</taxon>
        <taxon>Passeriformes</taxon>
        <taxon>Passeroidea</taxon>
        <taxon>Passeridae</taxon>
        <taxon>Chloebia</taxon>
    </lineage>
</organism>
<dbReference type="InterPro" id="IPR034085">
    <property type="entry name" value="TOG"/>
</dbReference>
<dbReference type="InterPro" id="IPR011989">
    <property type="entry name" value="ARM-like"/>
</dbReference>
<dbReference type="Proteomes" id="UP000276834">
    <property type="component" value="Unassembled WGS sequence"/>
</dbReference>
<dbReference type="SUPFAM" id="SSF48371">
    <property type="entry name" value="ARM repeat"/>
    <property type="match status" value="1"/>
</dbReference>
<feature type="domain" description="TOG" evidence="2">
    <location>
        <begin position="263"/>
        <end position="481"/>
    </location>
</feature>
<dbReference type="OrthoDB" id="63891at2759"/>
<dbReference type="GO" id="GO:0005929">
    <property type="term" value="C:cilium"/>
    <property type="evidence" value="ECO:0007669"/>
    <property type="project" value="TreeGrafter"/>
</dbReference>
<accession>A0A3L8QAW2</accession>
<dbReference type="GO" id="GO:0008017">
    <property type="term" value="F:microtubule binding"/>
    <property type="evidence" value="ECO:0007669"/>
    <property type="project" value="TreeGrafter"/>
</dbReference>
<dbReference type="Gene3D" id="1.25.10.10">
    <property type="entry name" value="Leucine-rich Repeat Variant"/>
    <property type="match status" value="2"/>
</dbReference>
<evidence type="ECO:0000313" key="4">
    <source>
        <dbReference type="Proteomes" id="UP000276834"/>
    </source>
</evidence>
<name>A0A3L8QAW2_CHLGU</name>
<dbReference type="GO" id="GO:0005881">
    <property type="term" value="C:cytoplasmic microtubule"/>
    <property type="evidence" value="ECO:0007669"/>
    <property type="project" value="TreeGrafter"/>
</dbReference>